<comment type="catalytic activity">
    <reaction evidence="1 11">
        <text>an S-substituted glutathione + H2O = an S-substituted L-cysteinylglycine + L-glutamate</text>
        <dbReference type="Rhea" id="RHEA:59468"/>
        <dbReference type="ChEBI" id="CHEBI:15377"/>
        <dbReference type="ChEBI" id="CHEBI:29985"/>
        <dbReference type="ChEBI" id="CHEBI:90779"/>
        <dbReference type="ChEBI" id="CHEBI:143103"/>
        <dbReference type="EC" id="3.4.19.13"/>
    </reaction>
</comment>
<evidence type="ECO:0000256" key="2">
    <source>
        <dbReference type="ARBA" id="ARBA00001089"/>
    </source>
</evidence>
<dbReference type="AlphaFoldDB" id="A0A4R9JWZ1"/>
<comment type="similarity">
    <text evidence="3 11">Belongs to the gamma-glutamyltransferase family.</text>
</comment>
<dbReference type="Proteomes" id="UP000297693">
    <property type="component" value="Unassembled WGS sequence"/>
</dbReference>
<dbReference type="PANTHER" id="PTHR43199:SF1">
    <property type="entry name" value="GLUTATHIONE HYDROLASE PROENZYME"/>
    <property type="match status" value="1"/>
</dbReference>
<dbReference type="EC" id="3.4.19.13" evidence="11"/>
<comment type="subunit">
    <text evidence="11">This enzyme consists of two polypeptide chains, which are synthesized in precursor form from a single polypeptide.</text>
</comment>
<keyword evidence="6 11" id="KW-0865">Zymogen</keyword>
<evidence type="ECO:0000313" key="13">
    <source>
        <dbReference type="Proteomes" id="UP000297693"/>
    </source>
</evidence>
<evidence type="ECO:0000256" key="4">
    <source>
        <dbReference type="ARBA" id="ARBA00022679"/>
    </source>
</evidence>
<proteinExistence type="inferred from homology"/>
<dbReference type="PRINTS" id="PR01210">
    <property type="entry name" value="GGTRANSPTASE"/>
</dbReference>
<feature type="binding site" evidence="10">
    <location>
        <position position="436"/>
    </location>
    <ligand>
        <name>L-glutamate</name>
        <dbReference type="ChEBI" id="CHEBI:29985"/>
    </ligand>
</feature>
<gene>
    <name evidence="12" type="primary">ggt</name>
    <name evidence="12" type="ORF">EHQ58_13380</name>
</gene>
<sequence>MFKIQALVSVLFIVQCQPIQNIRFRTLQVPEAPSLLQIEGAAEKRERFEFTGKEFVIATDHPLASSAGLYAWKAGGNVVDAFVAASFVVSIVRPHSTGLLGGGFAVINLDQGKTKRAFDFRERAPIAGRKEAYVDNEGKPIPGKTVNGPFSAATPGMIPGLLLLQKRYGRLPLAKVLEPSIQIAKSGFAIYGDLARVIKSNWELMNPEMKEIFGKEGRPLLEGEPLVQIDLSTVLERLALLEEMEIREGQTAEKIAKFYVPYQEHIRLQDLKNYKVNESEPIVGYAFGKKIITMPPPSSAVHLLTIFQLLAELQNRKSLPTGEVGEIIRLTESMRVGYRDRAELGGDPKFTKIDVQSLLSQVYIKTEANAIERKIVSGAWTSTIGDLKTESYNTTHISVMDKDGNAVSSTQSINGSLGAKIVVPGTGLILNNTMDDFAVAPGFPNIYGLLGSNANAIEPGKTPLSSMSPMILLDDSGKSEIAIGAPGGSQIPTTILNTLYQYKTKGLSLYESASHPRYHHQYQPDILFVEPEAKVRFPLTELPFYQVQYVRHRAKVFAVAREKDELIGVSDPRGEGVPLGF</sequence>
<comment type="catalytic activity">
    <reaction evidence="2 11">
        <text>glutathione + H2O = L-cysteinylglycine + L-glutamate</text>
        <dbReference type="Rhea" id="RHEA:28807"/>
        <dbReference type="ChEBI" id="CHEBI:15377"/>
        <dbReference type="ChEBI" id="CHEBI:29985"/>
        <dbReference type="ChEBI" id="CHEBI:57925"/>
        <dbReference type="ChEBI" id="CHEBI:61694"/>
        <dbReference type="EC" id="3.4.19.13"/>
    </reaction>
</comment>
<dbReference type="GO" id="GO:0103068">
    <property type="term" value="F:leukotriene C4 gamma-glutamyl transferase activity"/>
    <property type="evidence" value="ECO:0007669"/>
    <property type="project" value="UniProtKB-EC"/>
</dbReference>
<evidence type="ECO:0000256" key="5">
    <source>
        <dbReference type="ARBA" id="ARBA00022801"/>
    </source>
</evidence>
<comment type="PTM">
    <text evidence="11">Cleaved by autocatalysis into a large and a small subunit.</text>
</comment>
<feature type="binding site" evidence="10">
    <location>
        <position position="488"/>
    </location>
    <ligand>
        <name>L-glutamate</name>
        <dbReference type="ChEBI" id="CHEBI:29985"/>
    </ligand>
</feature>
<name>A0A4R9JWZ1_9LEPT</name>
<dbReference type="EMBL" id="RQGD01000035">
    <property type="protein sequence ID" value="TGL57543.1"/>
    <property type="molecule type" value="Genomic_DNA"/>
</dbReference>
<feature type="active site" description="Nucleophile" evidence="9">
    <location>
        <position position="394"/>
    </location>
</feature>
<dbReference type="Gene3D" id="3.60.20.40">
    <property type="match status" value="1"/>
</dbReference>
<dbReference type="InterPro" id="IPR029055">
    <property type="entry name" value="Ntn_hydrolases_N"/>
</dbReference>
<feature type="binding site" evidence="10">
    <location>
        <begin position="465"/>
        <end position="466"/>
    </location>
    <ligand>
        <name>L-glutamate</name>
        <dbReference type="ChEBI" id="CHEBI:29985"/>
    </ligand>
</feature>
<accession>A0A4R9JWZ1</accession>
<dbReference type="EC" id="2.3.2.2" evidence="11"/>
<organism evidence="12 13">
    <name type="scientific">Leptospira ognonensis</name>
    <dbReference type="NCBI Taxonomy" id="2484945"/>
    <lineage>
        <taxon>Bacteria</taxon>
        <taxon>Pseudomonadati</taxon>
        <taxon>Spirochaetota</taxon>
        <taxon>Spirochaetia</taxon>
        <taxon>Leptospirales</taxon>
        <taxon>Leptospiraceae</taxon>
        <taxon>Leptospira</taxon>
    </lineage>
</organism>
<dbReference type="InterPro" id="IPR000101">
    <property type="entry name" value="GGT_peptidase"/>
</dbReference>
<dbReference type="InterPro" id="IPR051792">
    <property type="entry name" value="GGT_bact"/>
</dbReference>
<keyword evidence="5 11" id="KW-0378">Hydrolase</keyword>
<comment type="catalytic activity">
    <reaction evidence="8 11">
        <text>an N-terminal (5-L-glutamyl)-[peptide] + an alpha-amino acid = 5-L-glutamyl amino acid + an N-terminal L-alpha-aminoacyl-[peptide]</text>
        <dbReference type="Rhea" id="RHEA:23904"/>
        <dbReference type="Rhea" id="RHEA-COMP:9780"/>
        <dbReference type="Rhea" id="RHEA-COMP:9795"/>
        <dbReference type="ChEBI" id="CHEBI:77644"/>
        <dbReference type="ChEBI" id="CHEBI:78597"/>
        <dbReference type="ChEBI" id="CHEBI:78599"/>
        <dbReference type="ChEBI" id="CHEBI:78608"/>
        <dbReference type="EC" id="2.3.2.2"/>
    </reaction>
</comment>
<keyword evidence="11" id="KW-0317">Glutathione biosynthesis</keyword>
<comment type="caution">
    <text evidence="12">The sequence shown here is derived from an EMBL/GenBank/DDBJ whole genome shotgun (WGS) entry which is preliminary data.</text>
</comment>
<comment type="pathway">
    <text evidence="11">Sulfur metabolism; glutathione metabolism.</text>
</comment>
<evidence type="ECO:0000256" key="6">
    <source>
        <dbReference type="ARBA" id="ARBA00023145"/>
    </source>
</evidence>
<feature type="binding site" evidence="10">
    <location>
        <position position="121"/>
    </location>
    <ligand>
        <name>L-glutamate</name>
        <dbReference type="ChEBI" id="CHEBI:29985"/>
    </ligand>
</feature>
<protein>
    <recommendedName>
        <fullName evidence="11">Glutathione hydrolase proenzyme</fullName>
        <ecNumber evidence="11">2.3.2.2</ecNumber>
        <ecNumber evidence="11">3.4.19.13</ecNumber>
    </recommendedName>
    <component>
        <recommendedName>
            <fullName evidence="11">Glutathione hydrolase large chain</fullName>
        </recommendedName>
    </component>
    <component>
        <recommendedName>
            <fullName evidence="11">Glutathione hydrolase small chain</fullName>
        </recommendedName>
    </component>
</protein>
<reference evidence="12" key="1">
    <citation type="journal article" date="2019" name="PLoS Negl. Trop. Dis.">
        <title>Revisiting the worldwide diversity of Leptospira species in the environment.</title>
        <authorList>
            <person name="Vincent A.T."/>
            <person name="Schiettekatte O."/>
            <person name="Bourhy P."/>
            <person name="Veyrier F.J."/>
            <person name="Picardeau M."/>
        </authorList>
    </citation>
    <scope>NUCLEOTIDE SEQUENCE [LARGE SCALE GENOMIC DNA]</scope>
    <source>
        <strain evidence="12">201702476</strain>
    </source>
</reference>
<dbReference type="NCBIfam" id="TIGR00066">
    <property type="entry name" value="g_glut_trans"/>
    <property type="match status" value="1"/>
</dbReference>
<keyword evidence="7 11" id="KW-0012">Acyltransferase</keyword>
<evidence type="ECO:0000256" key="1">
    <source>
        <dbReference type="ARBA" id="ARBA00001049"/>
    </source>
</evidence>
<dbReference type="InterPro" id="IPR043137">
    <property type="entry name" value="GGT_ssub_C"/>
</dbReference>
<evidence type="ECO:0000256" key="10">
    <source>
        <dbReference type="PIRSR" id="PIRSR600101-2"/>
    </source>
</evidence>
<evidence type="ECO:0000256" key="7">
    <source>
        <dbReference type="ARBA" id="ARBA00023315"/>
    </source>
</evidence>
<evidence type="ECO:0000256" key="11">
    <source>
        <dbReference type="RuleBase" id="RU368036"/>
    </source>
</evidence>
<dbReference type="OrthoDB" id="9781342at2"/>
<dbReference type="PANTHER" id="PTHR43199">
    <property type="entry name" value="GLUTATHIONE HYDROLASE"/>
    <property type="match status" value="1"/>
</dbReference>
<dbReference type="Gene3D" id="1.10.246.130">
    <property type="match status" value="1"/>
</dbReference>
<evidence type="ECO:0000256" key="8">
    <source>
        <dbReference type="ARBA" id="ARBA00047417"/>
    </source>
</evidence>
<keyword evidence="4 11" id="KW-0808">Transferase</keyword>
<keyword evidence="13" id="KW-1185">Reference proteome</keyword>
<dbReference type="InterPro" id="IPR043138">
    <property type="entry name" value="GGT_lsub"/>
</dbReference>
<evidence type="ECO:0000313" key="12">
    <source>
        <dbReference type="EMBL" id="TGL57543.1"/>
    </source>
</evidence>
<dbReference type="GO" id="GO:0006751">
    <property type="term" value="P:glutathione catabolic process"/>
    <property type="evidence" value="ECO:0007669"/>
    <property type="project" value="UniProtKB-UniRule"/>
</dbReference>
<dbReference type="GO" id="GO:0006750">
    <property type="term" value="P:glutathione biosynthetic process"/>
    <property type="evidence" value="ECO:0007669"/>
    <property type="project" value="UniProtKB-KW"/>
</dbReference>
<dbReference type="Pfam" id="PF01019">
    <property type="entry name" value="G_glu_transpept"/>
    <property type="match status" value="1"/>
</dbReference>
<evidence type="ECO:0000256" key="3">
    <source>
        <dbReference type="ARBA" id="ARBA00009381"/>
    </source>
</evidence>
<dbReference type="SUPFAM" id="SSF56235">
    <property type="entry name" value="N-terminal nucleophile aminohydrolases (Ntn hydrolases)"/>
    <property type="match status" value="1"/>
</dbReference>
<feature type="binding site" evidence="10">
    <location>
        <begin position="412"/>
        <end position="414"/>
    </location>
    <ligand>
        <name>L-glutamate</name>
        <dbReference type="ChEBI" id="CHEBI:29985"/>
    </ligand>
</feature>
<dbReference type="GO" id="GO:0036374">
    <property type="term" value="F:glutathione hydrolase activity"/>
    <property type="evidence" value="ECO:0007669"/>
    <property type="project" value="UniProtKB-UniRule"/>
</dbReference>
<dbReference type="UniPathway" id="UPA00204"/>
<evidence type="ECO:0000256" key="9">
    <source>
        <dbReference type="PIRSR" id="PIRSR600101-1"/>
    </source>
</evidence>